<evidence type="ECO:0000256" key="1">
    <source>
        <dbReference type="SAM" id="MobiDB-lite"/>
    </source>
</evidence>
<organism evidence="2 3">
    <name type="scientific">Naegleria lovaniensis</name>
    <name type="common">Amoeba</name>
    <dbReference type="NCBI Taxonomy" id="51637"/>
    <lineage>
        <taxon>Eukaryota</taxon>
        <taxon>Discoba</taxon>
        <taxon>Heterolobosea</taxon>
        <taxon>Tetramitia</taxon>
        <taxon>Eutetramitia</taxon>
        <taxon>Vahlkampfiidae</taxon>
        <taxon>Naegleria</taxon>
    </lineage>
</organism>
<gene>
    <name evidence="2" type="ORF">C9374_006897</name>
</gene>
<feature type="compositionally biased region" description="Low complexity" evidence="1">
    <location>
        <begin position="150"/>
        <end position="164"/>
    </location>
</feature>
<proteinExistence type="predicted"/>
<reference evidence="2 3" key="1">
    <citation type="journal article" date="2018" name="BMC Genomics">
        <title>The genome of Naegleria lovaniensis, the basis for a comparative approach to unravel pathogenicity factors of the human pathogenic amoeba N. fowleri.</title>
        <authorList>
            <person name="Liechti N."/>
            <person name="Schurch N."/>
            <person name="Bruggmann R."/>
            <person name="Wittwer M."/>
        </authorList>
    </citation>
    <scope>NUCLEOTIDE SEQUENCE [LARGE SCALE GENOMIC DNA]</scope>
    <source>
        <strain evidence="2 3">ATCC 30569</strain>
    </source>
</reference>
<dbReference type="Proteomes" id="UP000816034">
    <property type="component" value="Unassembled WGS sequence"/>
</dbReference>
<dbReference type="RefSeq" id="XP_044555260.1">
    <property type="nucleotide sequence ID" value="XM_044696807.1"/>
</dbReference>
<feature type="compositionally biased region" description="Basic residues" evidence="1">
    <location>
        <begin position="51"/>
        <end position="62"/>
    </location>
</feature>
<accession>A0AA88KRK0</accession>
<feature type="compositionally biased region" description="Low complexity" evidence="1">
    <location>
        <begin position="13"/>
        <end position="24"/>
    </location>
</feature>
<evidence type="ECO:0000313" key="2">
    <source>
        <dbReference type="EMBL" id="KAG2393366.1"/>
    </source>
</evidence>
<feature type="compositionally biased region" description="Polar residues" evidence="1">
    <location>
        <begin position="86"/>
        <end position="103"/>
    </location>
</feature>
<feature type="compositionally biased region" description="Polar residues" evidence="1">
    <location>
        <begin position="41"/>
        <end position="50"/>
    </location>
</feature>
<feature type="region of interest" description="Disordered" evidence="1">
    <location>
        <begin position="214"/>
        <end position="260"/>
    </location>
</feature>
<feature type="compositionally biased region" description="Basic and acidic residues" evidence="1">
    <location>
        <begin position="130"/>
        <end position="145"/>
    </location>
</feature>
<feature type="compositionally biased region" description="Polar residues" evidence="1">
    <location>
        <begin position="170"/>
        <end position="184"/>
    </location>
</feature>
<dbReference type="GeneID" id="68099351"/>
<feature type="region of interest" description="Disordered" evidence="1">
    <location>
        <begin position="1"/>
        <end position="109"/>
    </location>
</feature>
<dbReference type="AlphaFoldDB" id="A0AA88KRK0"/>
<dbReference type="EMBL" id="PYSW02000002">
    <property type="protein sequence ID" value="KAG2393366.1"/>
    <property type="molecule type" value="Genomic_DNA"/>
</dbReference>
<keyword evidence="3" id="KW-1185">Reference proteome</keyword>
<feature type="compositionally biased region" description="Low complexity" evidence="1">
    <location>
        <begin position="238"/>
        <end position="257"/>
    </location>
</feature>
<sequence>MGAILSRSSLNHSSTTPASPSNSNKRFKTQITNFSSSQSSGKAQSEPNRTSLRKRTPSKGHLNRHDHTSCDDDDLDSMCAIKRTLSDVSSASPSSKRQQTQNNNKKHDTTLRMSLQIEIGSHSNKLQAPQHEKECPKQCEIRSNEDVVSEDSSNSDESTTSSNNLPPQEPLSSNHNKVGDESSWNGCDNDIDSIEEAYKTLLKNSTLGKTANEILHKKTIGMPSSPKTSSHKTKREMNGSISNSKSNIISSSKGMKGVLKEQPVLPEALRRRTETTGYTDHGGHQNVTCIAIQTTSSPSQHSTSSSSTPSVTTGHNSSLSLPISSNASSSCNNNNHLLLHNPASPFPLTPKSNQPLPVSAFNCTLNDENVQAVPDSGKNSKGLSSSLTTPNGIVLTPLRRRKQVFQEDVQTDVSAPVIQVLSPEEQQVAVQNKPHLKWAEQKKRNMIKNRSQSRLICDGEMLGVNKAQKKKVKIRTSDDQEILLIK</sequence>
<feature type="region of interest" description="Disordered" evidence="1">
    <location>
        <begin position="122"/>
        <end position="184"/>
    </location>
</feature>
<name>A0AA88KRK0_NAELO</name>
<feature type="compositionally biased region" description="Polar residues" evidence="1">
    <location>
        <begin position="1"/>
        <end position="12"/>
    </location>
</feature>
<feature type="region of interest" description="Disordered" evidence="1">
    <location>
        <begin position="295"/>
        <end position="327"/>
    </location>
</feature>
<comment type="caution">
    <text evidence="2">The sequence shown here is derived from an EMBL/GenBank/DDBJ whole genome shotgun (WGS) entry which is preliminary data.</text>
</comment>
<evidence type="ECO:0000313" key="3">
    <source>
        <dbReference type="Proteomes" id="UP000816034"/>
    </source>
</evidence>
<protein>
    <submittedName>
        <fullName evidence="2">Uncharacterized protein</fullName>
    </submittedName>
</protein>